<dbReference type="PANTHER" id="PTHR33112">
    <property type="entry name" value="DOMAIN PROTEIN, PUTATIVE-RELATED"/>
    <property type="match status" value="1"/>
</dbReference>
<reference evidence="2" key="1">
    <citation type="submission" date="2021-03" db="EMBL/GenBank/DDBJ databases">
        <authorList>
            <person name="Tagirdzhanova G."/>
        </authorList>
    </citation>
    <scope>NUCLEOTIDE SEQUENCE</scope>
</reference>
<dbReference type="EMBL" id="CAJPDS010000039">
    <property type="protein sequence ID" value="CAF9925626.1"/>
    <property type="molecule type" value="Genomic_DNA"/>
</dbReference>
<accession>A0A8H3FQY0</accession>
<dbReference type="PANTHER" id="PTHR33112:SF16">
    <property type="entry name" value="HETEROKARYON INCOMPATIBILITY DOMAIN-CONTAINING PROTEIN"/>
    <property type="match status" value="1"/>
</dbReference>
<dbReference type="Proteomes" id="UP000664521">
    <property type="component" value="Unassembled WGS sequence"/>
</dbReference>
<organism evidence="2 3">
    <name type="scientific">Heterodermia speciosa</name>
    <dbReference type="NCBI Taxonomy" id="116794"/>
    <lineage>
        <taxon>Eukaryota</taxon>
        <taxon>Fungi</taxon>
        <taxon>Dikarya</taxon>
        <taxon>Ascomycota</taxon>
        <taxon>Pezizomycotina</taxon>
        <taxon>Lecanoromycetes</taxon>
        <taxon>OSLEUM clade</taxon>
        <taxon>Lecanoromycetidae</taxon>
        <taxon>Caliciales</taxon>
        <taxon>Physciaceae</taxon>
        <taxon>Heterodermia</taxon>
    </lineage>
</organism>
<gene>
    <name evidence="2" type="ORF">HETSPECPRED_005875</name>
</gene>
<dbReference type="Pfam" id="PF06985">
    <property type="entry name" value="HET"/>
    <property type="match status" value="1"/>
</dbReference>
<dbReference type="InterPro" id="IPR010730">
    <property type="entry name" value="HET"/>
</dbReference>
<name>A0A8H3FQY0_9LECA</name>
<sequence length="420" mass="47450">MGKIYQNSTLNIAATAASGGEQGLDFPRDIFSSQPLRVEISWGSATGPESYYIVENSFWVRSVDQAPLNKRAWVLQERLLSPRIIHFGSNQLLWQCGLDSLCEMFPTASSKNRLGVGPAGYTDRDLRAFVPVLRLLQETPEEKLDLFLLEEAYRPWDTLVSTYSSMNLTEGEDKLIAIQAIAEAMQAAVRDRYIAGLWESRIVEDLLWRVCPESMLNGTSNRPKQWRAPSWSWASLDGPVQKATLPGRYAGRKQFDGESVVQDIDAFVEGYIGKTTGQLKSAKLDIRGYLYRSRKPPQGKWISRHENINIEGDDLPSINLWPDEWDWKADPSSRYELPELLYFFPIGTYQSITDGRVLNHFEGLMLVEDGSLGTFRRFGYSTVSAAEKGLDAAFEEPIEMESLKDGADAFGRQIYQFALI</sequence>
<comment type="caution">
    <text evidence="2">The sequence shown here is derived from an EMBL/GenBank/DDBJ whole genome shotgun (WGS) entry which is preliminary data.</text>
</comment>
<dbReference type="OrthoDB" id="3486565at2759"/>
<proteinExistence type="predicted"/>
<protein>
    <recommendedName>
        <fullName evidence="1">Heterokaryon incompatibility domain-containing protein</fullName>
    </recommendedName>
</protein>
<dbReference type="AlphaFoldDB" id="A0A8H3FQY0"/>
<keyword evidence="3" id="KW-1185">Reference proteome</keyword>
<feature type="domain" description="Heterokaryon incompatibility" evidence="1">
    <location>
        <begin position="1"/>
        <end position="77"/>
    </location>
</feature>
<evidence type="ECO:0000259" key="1">
    <source>
        <dbReference type="Pfam" id="PF06985"/>
    </source>
</evidence>
<evidence type="ECO:0000313" key="2">
    <source>
        <dbReference type="EMBL" id="CAF9925626.1"/>
    </source>
</evidence>
<evidence type="ECO:0000313" key="3">
    <source>
        <dbReference type="Proteomes" id="UP000664521"/>
    </source>
</evidence>